<dbReference type="SUPFAM" id="SSF81901">
    <property type="entry name" value="HCP-like"/>
    <property type="match status" value="1"/>
</dbReference>
<gene>
    <name evidence="2" type="ORF">STAS_23663</name>
</gene>
<evidence type="ECO:0000256" key="1">
    <source>
        <dbReference type="SAM" id="MobiDB-lite"/>
    </source>
</evidence>
<organism evidence="2 3">
    <name type="scientific">Striga asiatica</name>
    <name type="common">Asiatic witchweed</name>
    <name type="synonym">Buchnera asiatica</name>
    <dbReference type="NCBI Taxonomy" id="4170"/>
    <lineage>
        <taxon>Eukaryota</taxon>
        <taxon>Viridiplantae</taxon>
        <taxon>Streptophyta</taxon>
        <taxon>Embryophyta</taxon>
        <taxon>Tracheophyta</taxon>
        <taxon>Spermatophyta</taxon>
        <taxon>Magnoliopsida</taxon>
        <taxon>eudicotyledons</taxon>
        <taxon>Gunneridae</taxon>
        <taxon>Pentapetalae</taxon>
        <taxon>asterids</taxon>
        <taxon>lamiids</taxon>
        <taxon>Lamiales</taxon>
        <taxon>Orobanchaceae</taxon>
        <taxon>Buchnereae</taxon>
        <taxon>Striga</taxon>
    </lineage>
</organism>
<dbReference type="OrthoDB" id="2384430at2759"/>
<feature type="compositionally biased region" description="Polar residues" evidence="1">
    <location>
        <begin position="31"/>
        <end position="40"/>
    </location>
</feature>
<proteinExistence type="predicted"/>
<dbReference type="AlphaFoldDB" id="A0A5A7QQA0"/>
<feature type="region of interest" description="Disordered" evidence="1">
    <location>
        <begin position="1"/>
        <end position="70"/>
    </location>
</feature>
<dbReference type="Gene3D" id="1.25.40.10">
    <property type="entry name" value="Tetratricopeptide repeat domain"/>
    <property type="match status" value="1"/>
</dbReference>
<feature type="compositionally biased region" description="Basic residues" evidence="1">
    <location>
        <begin position="19"/>
        <end position="30"/>
    </location>
</feature>
<dbReference type="InterPro" id="IPR011990">
    <property type="entry name" value="TPR-like_helical_dom_sf"/>
</dbReference>
<feature type="region of interest" description="Disordered" evidence="1">
    <location>
        <begin position="127"/>
        <end position="156"/>
    </location>
</feature>
<dbReference type="EMBL" id="BKCP01007626">
    <property type="protein sequence ID" value="GER46607.1"/>
    <property type="molecule type" value="Genomic_DNA"/>
</dbReference>
<dbReference type="PANTHER" id="PTHR36792:SF15">
    <property type="entry name" value="SEL1 REPEAT-CONTAINING PROTEIN"/>
    <property type="match status" value="1"/>
</dbReference>
<evidence type="ECO:0000313" key="2">
    <source>
        <dbReference type="EMBL" id="GER46607.1"/>
    </source>
</evidence>
<comment type="caution">
    <text evidence="2">The sequence shown here is derived from an EMBL/GenBank/DDBJ whole genome shotgun (WGS) entry which is preliminary data.</text>
</comment>
<name>A0A5A7QQA0_STRAF</name>
<sequence length="156" mass="16998">MGKSVSSEFARFINSPNRGPRRPAHPRPVSKTRSQSSAQPAVSRPESHHLRLTTRPTRVAESSEAQRRTPLAEVVADCAQRWFQDTLKQAKNGDTAMQVLVGQMYYGGYGVARDTKAAKAWINRATGSSASAWKVGDKHPGCNSSDSDSDNAKEAE</sequence>
<evidence type="ECO:0000313" key="3">
    <source>
        <dbReference type="Proteomes" id="UP000325081"/>
    </source>
</evidence>
<keyword evidence="3" id="KW-1185">Reference proteome</keyword>
<dbReference type="PANTHER" id="PTHR36792">
    <property type="entry name" value="EXPRESSED PROTEIN"/>
    <property type="match status" value="1"/>
</dbReference>
<accession>A0A5A7QQA0</accession>
<dbReference type="Proteomes" id="UP000325081">
    <property type="component" value="Unassembled WGS sequence"/>
</dbReference>
<protein>
    <submittedName>
        <fullName evidence="2">Mechanosensitive channel of smallconductance-like 10</fullName>
    </submittedName>
</protein>
<reference evidence="3" key="1">
    <citation type="journal article" date="2019" name="Curr. Biol.">
        <title>Genome Sequence of Striga asiatica Provides Insight into the Evolution of Plant Parasitism.</title>
        <authorList>
            <person name="Yoshida S."/>
            <person name="Kim S."/>
            <person name="Wafula E.K."/>
            <person name="Tanskanen J."/>
            <person name="Kim Y.M."/>
            <person name="Honaas L."/>
            <person name="Yang Z."/>
            <person name="Spallek T."/>
            <person name="Conn C.E."/>
            <person name="Ichihashi Y."/>
            <person name="Cheong K."/>
            <person name="Cui S."/>
            <person name="Der J.P."/>
            <person name="Gundlach H."/>
            <person name="Jiao Y."/>
            <person name="Hori C."/>
            <person name="Ishida J.K."/>
            <person name="Kasahara H."/>
            <person name="Kiba T."/>
            <person name="Kim M.S."/>
            <person name="Koo N."/>
            <person name="Laohavisit A."/>
            <person name="Lee Y.H."/>
            <person name="Lumba S."/>
            <person name="McCourt P."/>
            <person name="Mortimer J.C."/>
            <person name="Mutuku J.M."/>
            <person name="Nomura T."/>
            <person name="Sasaki-Sekimoto Y."/>
            <person name="Seto Y."/>
            <person name="Wang Y."/>
            <person name="Wakatake T."/>
            <person name="Sakakibara H."/>
            <person name="Demura T."/>
            <person name="Yamaguchi S."/>
            <person name="Yoneyama K."/>
            <person name="Manabe R.I."/>
            <person name="Nelson D.C."/>
            <person name="Schulman A.H."/>
            <person name="Timko M.P."/>
            <person name="dePamphilis C.W."/>
            <person name="Choi D."/>
            <person name="Shirasu K."/>
        </authorList>
    </citation>
    <scope>NUCLEOTIDE SEQUENCE [LARGE SCALE GENOMIC DNA]</scope>
    <source>
        <strain evidence="3">cv. UVA1</strain>
    </source>
</reference>